<dbReference type="Pfam" id="PF00437">
    <property type="entry name" value="T2SSE"/>
    <property type="match status" value="1"/>
</dbReference>
<evidence type="ECO:0000256" key="2">
    <source>
        <dbReference type="ARBA" id="ARBA00022741"/>
    </source>
</evidence>
<dbReference type="SUPFAM" id="SSF52540">
    <property type="entry name" value="P-loop containing nucleoside triphosphate hydrolases"/>
    <property type="match status" value="1"/>
</dbReference>
<dbReference type="InterPro" id="IPR001482">
    <property type="entry name" value="T2SS/T4SS_dom"/>
</dbReference>
<feature type="coiled-coil region" evidence="4">
    <location>
        <begin position="41"/>
        <end position="75"/>
    </location>
</feature>
<keyword evidence="4" id="KW-0175">Coiled coil</keyword>
<dbReference type="PROSITE" id="PS00662">
    <property type="entry name" value="T2SP_E"/>
    <property type="match status" value="1"/>
</dbReference>
<organism evidence="6 7">
    <name type="scientific">Desulfosalsimonas propionicica</name>
    <dbReference type="NCBI Taxonomy" id="332175"/>
    <lineage>
        <taxon>Bacteria</taxon>
        <taxon>Pseudomonadati</taxon>
        <taxon>Thermodesulfobacteriota</taxon>
        <taxon>Desulfobacteria</taxon>
        <taxon>Desulfobacterales</taxon>
        <taxon>Desulfosalsimonadaceae</taxon>
        <taxon>Desulfosalsimonas</taxon>
    </lineage>
</organism>
<dbReference type="GO" id="GO:0005886">
    <property type="term" value="C:plasma membrane"/>
    <property type="evidence" value="ECO:0007669"/>
    <property type="project" value="TreeGrafter"/>
</dbReference>
<protein>
    <submittedName>
        <fullName evidence="6">Type II secretory ATPase GspE/PulE/Tfp pilus assembly ATPase PilB-like protein</fullName>
    </submittedName>
</protein>
<dbReference type="SUPFAM" id="SSF160246">
    <property type="entry name" value="EspE N-terminal domain-like"/>
    <property type="match status" value="1"/>
</dbReference>
<evidence type="ECO:0000256" key="3">
    <source>
        <dbReference type="ARBA" id="ARBA00022840"/>
    </source>
</evidence>
<feature type="domain" description="Bacterial type II secretion system protein E" evidence="5">
    <location>
        <begin position="601"/>
        <end position="615"/>
    </location>
</feature>
<evidence type="ECO:0000259" key="5">
    <source>
        <dbReference type="PROSITE" id="PS00662"/>
    </source>
</evidence>
<dbReference type="Gene3D" id="3.30.450.90">
    <property type="match status" value="1"/>
</dbReference>
<comment type="similarity">
    <text evidence="1">Belongs to the GSP E family.</text>
</comment>
<keyword evidence="7" id="KW-1185">Reference proteome</keyword>
<dbReference type="Gene3D" id="1.25.40.10">
    <property type="entry name" value="Tetratricopeptide repeat domain"/>
    <property type="match status" value="1"/>
</dbReference>
<evidence type="ECO:0000313" key="6">
    <source>
        <dbReference type="EMBL" id="MBA2881763.1"/>
    </source>
</evidence>
<dbReference type="InterPro" id="IPR011990">
    <property type="entry name" value="TPR-like_helical_dom_sf"/>
</dbReference>
<proteinExistence type="inferred from homology"/>
<dbReference type="Gene3D" id="3.40.50.300">
    <property type="entry name" value="P-loop containing nucleotide triphosphate hydrolases"/>
    <property type="match status" value="1"/>
</dbReference>
<evidence type="ECO:0000256" key="1">
    <source>
        <dbReference type="ARBA" id="ARBA00006611"/>
    </source>
</evidence>
<dbReference type="AlphaFoldDB" id="A0A7W0HL11"/>
<dbReference type="InterPro" id="IPR007831">
    <property type="entry name" value="T2SS_GspE_N"/>
</dbReference>
<dbReference type="InterPro" id="IPR027417">
    <property type="entry name" value="P-loop_NTPase"/>
</dbReference>
<dbReference type="EMBL" id="JACDUS010000005">
    <property type="protein sequence ID" value="MBA2881763.1"/>
    <property type="molecule type" value="Genomic_DNA"/>
</dbReference>
<keyword evidence="2" id="KW-0547">Nucleotide-binding</keyword>
<accession>A0A7W0HL11</accession>
<dbReference type="GO" id="GO:0016887">
    <property type="term" value="F:ATP hydrolysis activity"/>
    <property type="evidence" value="ECO:0007669"/>
    <property type="project" value="TreeGrafter"/>
</dbReference>
<dbReference type="SUPFAM" id="SSF48452">
    <property type="entry name" value="TPR-like"/>
    <property type="match status" value="1"/>
</dbReference>
<dbReference type="PANTHER" id="PTHR30258">
    <property type="entry name" value="TYPE II SECRETION SYSTEM PROTEIN GSPE-RELATED"/>
    <property type="match status" value="1"/>
</dbReference>
<evidence type="ECO:0000256" key="4">
    <source>
        <dbReference type="SAM" id="Coils"/>
    </source>
</evidence>
<dbReference type="GO" id="GO:0005524">
    <property type="term" value="F:ATP binding"/>
    <property type="evidence" value="ECO:0007669"/>
    <property type="project" value="UniProtKB-KW"/>
</dbReference>
<keyword evidence="3" id="KW-0067">ATP-binding</keyword>
<reference evidence="6 7" key="1">
    <citation type="submission" date="2020-07" db="EMBL/GenBank/DDBJ databases">
        <title>Genomic Encyclopedia of Type Strains, Phase IV (KMG-IV): sequencing the most valuable type-strain genomes for metagenomic binning, comparative biology and taxonomic classification.</title>
        <authorList>
            <person name="Goeker M."/>
        </authorList>
    </citation>
    <scope>NUCLEOTIDE SEQUENCE [LARGE SCALE GENOMIC DNA]</scope>
    <source>
        <strain evidence="6 7">DSM 17721</strain>
    </source>
</reference>
<gene>
    <name evidence="6" type="ORF">HNR65_002094</name>
</gene>
<dbReference type="CDD" id="cd01129">
    <property type="entry name" value="PulE-GspE-like"/>
    <property type="match status" value="1"/>
</dbReference>
<dbReference type="PANTHER" id="PTHR30258:SF1">
    <property type="entry name" value="PROTEIN TRANSPORT PROTEIN HOFB HOMOLOG"/>
    <property type="match status" value="1"/>
</dbReference>
<dbReference type="InterPro" id="IPR037257">
    <property type="entry name" value="T2SS_E_N_sf"/>
</dbReference>
<comment type="caution">
    <text evidence="6">The sequence shown here is derived from an EMBL/GenBank/DDBJ whole genome shotgun (WGS) entry which is preliminary data.</text>
</comment>
<dbReference type="Proteomes" id="UP000525298">
    <property type="component" value="Unassembled WGS sequence"/>
</dbReference>
<sequence length="792" mass="89796">METVEKQPGFDSRQKVAEAYEAHGLYEEAISVYRDMLESFTDLTEAARAELQSKIDSLSQEAEDLDQDVAKELSTEDVSHIKSGLSLGESAPEVYDSATAFKELGLYKEAVKEYQKLFSADYPVDQFYADLLECLFALFPPTEVIERVDAIGEENQLSEKIRADMKYELGLAFEHRDYKELAAECYKSVQGIDPVYPKIKEKLASAEPGERYESRYDYLLRNEVVTTDQLQKALGISKQLKKSVEQVLMEQFKVPKEQIGKSLSAFYHCPFKEYNSNMEVPYELLANLKKPFLLQDLWVPLKWEVDHIEILLDDPKDLRKLDHAKALFNTSKFVFSVGIKEDIEAIINHFFVGKKSARSEQQSLSTAETFENLPEIEFEEDDEEEEDFEAYTEASGKVVRLVDQALITAFRKKASDVHVEPSPITRRTKIRFRIDGVCQDFLEVPNTFANALLSRIKIMAGLDIAERRMPQDGKIKFRRRGVPQFELRVATLPTAGGLEDAVMRLLASAGAMKIDEMGMTERNLEVMRRGISKPYGLILCVGPTGSGKTTTLHSALHHINTPERKIWTAEDPVEITQQGLRQVEVHKKIGLDFARIMRSFLRADPDVIMVGEMRDYETASIGVEASLTGHLVFSTLHTNSAPETVTRLLDMGLNPLNFSDAFICVLAQRLVRRLCSNCREAYHPTREEFDGIVEIYGEDAFDQTGITWSEDLTIYRPKGCEQCSSGYKGRMGIHELMDGSREIKRMIKRQASAEELFNQASQEGMTTLVQDGIAKMFAGFTDMSEVRRVCIT</sequence>
<dbReference type="FunFam" id="3.40.50.300:FF:000398">
    <property type="entry name" value="Type IV pilus assembly ATPase PilB"/>
    <property type="match status" value="1"/>
</dbReference>
<name>A0A7W0HL11_9BACT</name>
<evidence type="ECO:0000313" key="7">
    <source>
        <dbReference type="Proteomes" id="UP000525298"/>
    </source>
</evidence>
<dbReference type="Pfam" id="PF05157">
    <property type="entry name" value="MshEN"/>
    <property type="match status" value="1"/>
</dbReference>
<dbReference type="RefSeq" id="WP_220128355.1">
    <property type="nucleotide sequence ID" value="NZ_JACDUS010000005.1"/>
</dbReference>